<dbReference type="FunFam" id="3.30.413.10:FF:000006">
    <property type="entry name" value="4-hydroxy-3-methylbut-2-en-1-yl diphosphate synthase (flavodoxin)"/>
    <property type="match status" value="1"/>
</dbReference>
<comment type="catalytic activity">
    <reaction evidence="7">
        <text>(2E)-4-hydroxy-3-methylbut-2-enyl diphosphate + 2 oxidized [2Fe-2S]-[ferredoxin] + H2O = 2-C-methyl-D-erythritol 2,4-cyclic diphosphate + 2 reduced [2Fe-2S]-[ferredoxin] + H(+)</text>
        <dbReference type="Rhea" id="RHEA:26119"/>
        <dbReference type="Rhea" id="RHEA-COMP:10000"/>
        <dbReference type="Rhea" id="RHEA-COMP:10001"/>
        <dbReference type="ChEBI" id="CHEBI:15377"/>
        <dbReference type="ChEBI" id="CHEBI:15378"/>
        <dbReference type="ChEBI" id="CHEBI:33737"/>
        <dbReference type="ChEBI" id="CHEBI:33738"/>
        <dbReference type="ChEBI" id="CHEBI:58483"/>
        <dbReference type="ChEBI" id="CHEBI:128753"/>
        <dbReference type="EC" id="1.17.7.1"/>
    </reaction>
</comment>
<evidence type="ECO:0000313" key="11">
    <source>
        <dbReference type="EMBL" id="HIX20508.1"/>
    </source>
</evidence>
<dbReference type="NCBIfam" id="TIGR00612">
    <property type="entry name" value="ispG_gcpE"/>
    <property type="match status" value="1"/>
</dbReference>
<dbReference type="PIRSF" id="PIRSF037336">
    <property type="entry name" value="IspG_like"/>
    <property type="match status" value="1"/>
</dbReference>
<gene>
    <name evidence="8 11" type="primary">ispG</name>
    <name evidence="11" type="ORF">H9862_07915</name>
</gene>
<sequence length="579" mass="62920">MPKLHCPSLYSYNRRLSREVMIGDLPLGADHPIRIQSMLTSDTLDTEGCVKEALALAEAGCEIIRLTAQTKTYAANLENIARELRAAGCRVPLVADIHFKPDAAMEAAKWVEKIRINPGNFIDKKKFVERDYTDAEYEEELERVRLAFTPLVLFCKEHGRAMRIGANHGSLSDRILNRYGDTPEGMVESALEFARVARDLGYHRLVFSMKSSNVKVMIQAYRLLIKRLDEAGDDWNYPIHLGVTEAGEGEDARIKSAIGIGSLLADGIGDTLRVSLTEDAVHEIAPGYELAAPYRPGALAGQPVAEPAEAPFDPFSYRKRKSELIRRGGVSLGYNEPVRVILPQSGIAALDPANMKELMPEISLEDAAPLAVDPRDSQAIAALAEAPATLVTVADGVDMPIPQAFRLLAALIPSRHSIMLKDSLGLPQSLSAPMAGGVNIGSLLCDGIGNAVLVRCEPDPEKAVRLAYNILQAAGVRLTKTEYVSCPSCGRTHYNIQEAAARIRAATSHLKGVKIAIMGCIVNGPGEMSDADFGYVGGAPNKINLYVGHKPVEINIPQDEAVDRLVKLIKEHGRWVDPS</sequence>
<dbReference type="InterPro" id="IPR017178">
    <property type="entry name" value="IspG_atypical"/>
</dbReference>
<dbReference type="Gene3D" id="3.20.20.20">
    <property type="entry name" value="Dihydropteroate synthase-like"/>
    <property type="match status" value="2"/>
</dbReference>
<evidence type="ECO:0000256" key="6">
    <source>
        <dbReference type="ARBA" id="ARBA00023229"/>
    </source>
</evidence>
<dbReference type="InterPro" id="IPR058578">
    <property type="entry name" value="IspG_TIM"/>
</dbReference>
<organism evidence="11 12">
    <name type="scientific">Candidatus Akkermansia intestinigallinarum</name>
    <dbReference type="NCBI Taxonomy" id="2838431"/>
    <lineage>
        <taxon>Bacteria</taxon>
        <taxon>Pseudomonadati</taxon>
        <taxon>Verrucomicrobiota</taxon>
        <taxon>Verrucomicrobiia</taxon>
        <taxon>Verrucomicrobiales</taxon>
        <taxon>Akkermansiaceae</taxon>
        <taxon>Akkermansia</taxon>
    </lineage>
</organism>
<evidence type="ECO:0000256" key="1">
    <source>
        <dbReference type="ARBA" id="ARBA00022485"/>
    </source>
</evidence>
<dbReference type="Pfam" id="PF26540">
    <property type="entry name" value="GcpE_C"/>
    <property type="match status" value="1"/>
</dbReference>
<feature type="domain" description="IspG C-terminal" evidence="10">
    <location>
        <begin position="482"/>
        <end position="570"/>
    </location>
</feature>
<feature type="binding site" evidence="8">
    <location>
        <position position="520"/>
    </location>
    <ligand>
        <name>[4Fe-4S] cluster</name>
        <dbReference type="ChEBI" id="CHEBI:49883"/>
    </ligand>
</feature>
<reference evidence="11" key="2">
    <citation type="submission" date="2021-04" db="EMBL/GenBank/DDBJ databases">
        <authorList>
            <person name="Gilroy R."/>
        </authorList>
    </citation>
    <scope>NUCLEOTIDE SEQUENCE</scope>
    <source>
        <strain evidence="11">14975</strain>
    </source>
</reference>
<dbReference type="EMBL" id="DXFQ01000148">
    <property type="protein sequence ID" value="HIX20508.1"/>
    <property type="molecule type" value="Genomic_DNA"/>
</dbReference>
<keyword evidence="4 8" id="KW-0408">Iron</keyword>
<accession>A0A9D1VC74</accession>
<dbReference type="GO" id="GO:0051539">
    <property type="term" value="F:4 iron, 4 sulfur cluster binding"/>
    <property type="evidence" value="ECO:0007669"/>
    <property type="project" value="UniProtKB-UniRule"/>
</dbReference>
<evidence type="ECO:0000313" key="12">
    <source>
        <dbReference type="Proteomes" id="UP000823964"/>
    </source>
</evidence>
<comment type="function">
    <text evidence="8">Converts 2C-methyl-D-erythritol 2,4-cyclodiphosphate (ME-2,4cPP) into 1-hydroxy-2-methyl-2-(E)-butenyl 4-diphosphate.</text>
</comment>
<evidence type="ECO:0000256" key="7">
    <source>
        <dbReference type="ARBA" id="ARBA00051119"/>
    </source>
</evidence>
<evidence type="ECO:0000256" key="4">
    <source>
        <dbReference type="ARBA" id="ARBA00023004"/>
    </source>
</evidence>
<keyword evidence="2 8" id="KW-0479">Metal-binding</keyword>
<evidence type="ECO:0000259" key="9">
    <source>
        <dbReference type="Pfam" id="PF04551"/>
    </source>
</evidence>
<keyword evidence="6 8" id="KW-0414">Isoprene biosynthesis</keyword>
<comment type="catalytic activity">
    <reaction evidence="8">
        <text>(2E)-4-hydroxy-3-methylbut-2-enyl diphosphate + oxidized [flavodoxin] + H2O + 2 H(+) = 2-C-methyl-D-erythritol 2,4-cyclic diphosphate + reduced [flavodoxin]</text>
        <dbReference type="Rhea" id="RHEA:43604"/>
        <dbReference type="Rhea" id="RHEA-COMP:10622"/>
        <dbReference type="Rhea" id="RHEA-COMP:10623"/>
        <dbReference type="ChEBI" id="CHEBI:15377"/>
        <dbReference type="ChEBI" id="CHEBI:15378"/>
        <dbReference type="ChEBI" id="CHEBI:57618"/>
        <dbReference type="ChEBI" id="CHEBI:58210"/>
        <dbReference type="ChEBI" id="CHEBI:58483"/>
        <dbReference type="ChEBI" id="CHEBI:128753"/>
        <dbReference type="EC" id="1.17.7.3"/>
    </reaction>
</comment>
<dbReference type="AlphaFoldDB" id="A0A9D1VC74"/>
<dbReference type="InterPro" id="IPR011005">
    <property type="entry name" value="Dihydropteroate_synth-like_sf"/>
</dbReference>
<proteinExistence type="inferred from homology"/>
<evidence type="ECO:0000256" key="5">
    <source>
        <dbReference type="ARBA" id="ARBA00023014"/>
    </source>
</evidence>
<dbReference type="FunFam" id="3.20.20.20:FF:000005">
    <property type="entry name" value="4-hydroxy-3-methylbut-2-en-1-yl diphosphate synthase (flavodoxin)"/>
    <property type="match status" value="1"/>
</dbReference>
<name>A0A9D1VC74_9BACT</name>
<dbReference type="GO" id="GO:0046429">
    <property type="term" value="F:4-hydroxy-3-methylbut-2-en-1-yl diphosphate synthase activity (ferredoxin)"/>
    <property type="evidence" value="ECO:0007669"/>
    <property type="project" value="UniProtKB-UniRule"/>
</dbReference>
<dbReference type="InterPro" id="IPR058579">
    <property type="entry name" value="IspG_C"/>
</dbReference>
<dbReference type="InterPro" id="IPR004588">
    <property type="entry name" value="IspG_bac-typ"/>
</dbReference>
<dbReference type="GO" id="GO:0005506">
    <property type="term" value="F:iron ion binding"/>
    <property type="evidence" value="ECO:0007669"/>
    <property type="project" value="InterPro"/>
</dbReference>
<dbReference type="EC" id="1.17.7.3" evidence="8"/>
<comment type="caution">
    <text evidence="11">The sequence shown here is derived from an EMBL/GenBank/DDBJ whole genome shotgun (WGS) entry which is preliminary data.</text>
</comment>
<dbReference type="Pfam" id="PF04551">
    <property type="entry name" value="GcpE"/>
    <property type="match status" value="1"/>
</dbReference>
<dbReference type="PANTHER" id="PTHR30454">
    <property type="entry name" value="4-HYDROXY-3-METHYLBUT-2-EN-1-YL DIPHOSPHATE SYNTHASE"/>
    <property type="match status" value="1"/>
</dbReference>
<dbReference type="Proteomes" id="UP000823964">
    <property type="component" value="Unassembled WGS sequence"/>
</dbReference>
<feature type="binding site" evidence="8">
    <location>
        <position position="527"/>
    </location>
    <ligand>
        <name>[4Fe-4S] cluster</name>
        <dbReference type="ChEBI" id="CHEBI:49883"/>
    </ligand>
</feature>
<dbReference type="SUPFAM" id="SSF56014">
    <property type="entry name" value="Nitrite and sulphite reductase 4Fe-4S domain-like"/>
    <property type="match status" value="1"/>
</dbReference>
<feature type="domain" description="IspG TIM-barrel" evidence="9">
    <location>
        <begin position="18"/>
        <end position="287"/>
    </location>
</feature>
<dbReference type="GO" id="GO:0016114">
    <property type="term" value="P:terpenoid biosynthetic process"/>
    <property type="evidence" value="ECO:0007669"/>
    <property type="project" value="InterPro"/>
</dbReference>
<evidence type="ECO:0000256" key="8">
    <source>
        <dbReference type="HAMAP-Rule" id="MF_00159"/>
    </source>
</evidence>
<dbReference type="InterPro" id="IPR045854">
    <property type="entry name" value="NO2/SO3_Rdtase_4Fe4S_sf"/>
</dbReference>
<dbReference type="Gene3D" id="3.30.413.10">
    <property type="entry name" value="Sulfite Reductase Hemoprotein, domain 1"/>
    <property type="match status" value="1"/>
</dbReference>
<dbReference type="GO" id="GO:0019288">
    <property type="term" value="P:isopentenyl diphosphate biosynthetic process, methylerythritol 4-phosphate pathway"/>
    <property type="evidence" value="ECO:0007669"/>
    <property type="project" value="UniProtKB-UniRule"/>
</dbReference>
<feature type="binding site" evidence="8">
    <location>
        <position position="486"/>
    </location>
    <ligand>
        <name>[4Fe-4S] cluster</name>
        <dbReference type="ChEBI" id="CHEBI:49883"/>
    </ligand>
</feature>
<evidence type="ECO:0000256" key="2">
    <source>
        <dbReference type="ARBA" id="ARBA00022723"/>
    </source>
</evidence>
<feature type="binding site" evidence="8">
    <location>
        <position position="489"/>
    </location>
    <ligand>
        <name>[4Fe-4S] cluster</name>
        <dbReference type="ChEBI" id="CHEBI:49883"/>
    </ligand>
</feature>
<dbReference type="PANTHER" id="PTHR30454:SF0">
    <property type="entry name" value="4-HYDROXY-3-METHYLBUT-2-EN-1-YL DIPHOSPHATE SYNTHASE (FERREDOXIN), CHLOROPLASTIC"/>
    <property type="match status" value="1"/>
</dbReference>
<keyword evidence="1 8" id="KW-0004">4Fe-4S</keyword>
<comment type="similarity">
    <text evidence="8">Belongs to the IspG family.</text>
</comment>
<dbReference type="GO" id="GO:0141197">
    <property type="term" value="F:4-hydroxy-3-methylbut-2-enyl-diphosphate synthase activity (flavodoxin)"/>
    <property type="evidence" value="ECO:0007669"/>
    <property type="project" value="UniProtKB-EC"/>
</dbReference>
<reference evidence="11" key="1">
    <citation type="journal article" date="2021" name="PeerJ">
        <title>Extensive microbial diversity within the chicken gut microbiome revealed by metagenomics and culture.</title>
        <authorList>
            <person name="Gilroy R."/>
            <person name="Ravi A."/>
            <person name="Getino M."/>
            <person name="Pursley I."/>
            <person name="Horton D.L."/>
            <person name="Alikhan N.F."/>
            <person name="Baker D."/>
            <person name="Gharbi K."/>
            <person name="Hall N."/>
            <person name="Watson M."/>
            <person name="Adriaenssens E.M."/>
            <person name="Foster-Nyarko E."/>
            <person name="Jarju S."/>
            <person name="Secka A."/>
            <person name="Antonio M."/>
            <person name="Oren A."/>
            <person name="Chaudhuri R.R."/>
            <person name="La Ragione R."/>
            <person name="Hildebrand F."/>
            <person name="Pallen M.J."/>
        </authorList>
    </citation>
    <scope>NUCLEOTIDE SEQUENCE</scope>
    <source>
        <strain evidence="11">14975</strain>
    </source>
</reference>
<comment type="cofactor">
    <cofactor evidence="8">
        <name>[4Fe-4S] cluster</name>
        <dbReference type="ChEBI" id="CHEBI:49883"/>
    </cofactor>
    <text evidence="8">Binds 1 [4Fe-4S] cluster.</text>
</comment>
<comment type="pathway">
    <text evidence="8">Isoprenoid biosynthesis; isopentenyl diphosphate biosynthesis via DXP pathway; isopentenyl diphosphate from 1-deoxy-D-xylulose 5-phosphate: step 5/6.</text>
</comment>
<evidence type="ECO:0000259" key="10">
    <source>
        <dbReference type="Pfam" id="PF26540"/>
    </source>
</evidence>
<keyword evidence="3 8" id="KW-0560">Oxidoreductase</keyword>
<dbReference type="HAMAP" id="MF_00159">
    <property type="entry name" value="IspG"/>
    <property type="match status" value="1"/>
</dbReference>
<protein>
    <recommendedName>
        <fullName evidence="8">4-hydroxy-3-methylbut-2-en-1-yl diphosphate synthase (flavodoxin)</fullName>
        <ecNumber evidence="8">1.17.7.3</ecNumber>
    </recommendedName>
    <alternativeName>
        <fullName evidence="8">1-hydroxy-2-methyl-2-(E)-butenyl 4-diphosphate synthase</fullName>
    </alternativeName>
</protein>
<keyword evidence="5 8" id="KW-0411">Iron-sulfur</keyword>
<evidence type="ECO:0000256" key="3">
    <source>
        <dbReference type="ARBA" id="ARBA00023002"/>
    </source>
</evidence>
<dbReference type="SUPFAM" id="SSF51717">
    <property type="entry name" value="Dihydropteroate synthetase-like"/>
    <property type="match status" value="1"/>
</dbReference>